<dbReference type="EMBL" id="QMIE01000002">
    <property type="protein sequence ID" value="TVM19463.1"/>
    <property type="molecule type" value="Genomic_DNA"/>
</dbReference>
<name>A0A7M3MIG0_9BACT</name>
<sequence length="919" mass="100518">MPRVRIYICPEGDNGAELETLEAYTARTRLTRSGDTVSLPMAPVSGPATPRRLVLKLMPHGSQLLCRHSARLTLTRAALAPGGTAADQRQEDAYYEVDELILNHLEARVSHPDHCQWERTYLAASPDGAAPPRALGYSVHAADTLPPAIDARPKAPDDTIFAMNRLELAPGEMAWSMWRTVDSTNVWDTPAAMQWFRTCCLTGGYVRAVHGSPGTPEAAYIVRCQGQDTPCRATDNTAYAIGEWVSVLDTGAGCRACDRTERCPAEKGETAPPSSGIIAPVQMLDHAVSGAFGEYALSFRSEDMRRLLGMCLETAHVLAVNAEADRLDIHVEGEDRVSHVPVHYRCSPEGSTAGGAAAFLPEDIVLVLRIAHTMERVVVGFADGVRPCDVRRSTVLCFLVEKFSCLYGDLAVATGGFDESYGWQPSSWSSHISRGDHIANDPSMDAYVAAYCMPTYESCYEKIYIRVWDDGSVEKIADPAAEHLEMEDCFSATRWRKLIARSDGARCPDLPSYSNHVAVGHELVAPTHQENILLPDGSRLALAKNMAGFAAVLAPALRSDDTAPATLTAYAVHDPRELVQECIMTQEGYTETREICRYRMPEWYSSLTGLTWAAYCGCDGPAHCSEAVDDFIAETGDQVALHHCPWYPDRQYGSDEIFPQWHIFHTDCSLMRYHSEQFRNHCECHDVTVAEDTCECVTIGVQTGYVPPSYALTSSRPAAEPRDVVSHEHEITPVDARPLAVTRPLPGSFTLTGGQEAGGDVSYSAAGGWEIPYDSNLMFTDEAMQEAALGCDVTYHPQDPDIPGDQASLKLTTKNAGVGVPEWEESADDELTSRAVDRLSHLVVETTFRKPSESDTLSGRHPVALLARGRVWVPGLENEAVQLDVAGILNIIESSAGAQGYDCAVLRPWCCLRRQPSQP</sequence>
<accession>A0A7M3MIG0</accession>
<keyword evidence="2" id="KW-1185">Reference proteome</keyword>
<evidence type="ECO:0000313" key="2">
    <source>
        <dbReference type="Proteomes" id="UP000448292"/>
    </source>
</evidence>
<comment type="caution">
    <text evidence="1">The sequence shown here is derived from an EMBL/GenBank/DDBJ whole genome shotgun (WGS) entry which is preliminary data.</text>
</comment>
<dbReference type="Proteomes" id="UP000448292">
    <property type="component" value="Unassembled WGS sequence"/>
</dbReference>
<organism evidence="1 2">
    <name type="scientific">Oceanidesulfovibrio indonesiensis</name>
    <dbReference type="NCBI Taxonomy" id="54767"/>
    <lineage>
        <taxon>Bacteria</taxon>
        <taxon>Pseudomonadati</taxon>
        <taxon>Thermodesulfobacteriota</taxon>
        <taxon>Desulfovibrionia</taxon>
        <taxon>Desulfovibrionales</taxon>
        <taxon>Desulfovibrionaceae</taxon>
        <taxon>Oceanidesulfovibrio</taxon>
    </lineage>
</organism>
<evidence type="ECO:0000313" key="1">
    <source>
        <dbReference type="EMBL" id="TVM19463.1"/>
    </source>
</evidence>
<dbReference type="RefSeq" id="WP_144301820.1">
    <property type="nucleotide sequence ID" value="NZ_QMIE01000002.1"/>
</dbReference>
<proteinExistence type="predicted"/>
<reference evidence="1 2" key="1">
    <citation type="submission" date="2018-06" db="EMBL/GenBank/DDBJ databases">
        <title>Complete genome of Desulfovibrio indonesiensis P37SLT.</title>
        <authorList>
            <person name="Crispim J.S."/>
            <person name="Vidigal P.M.P."/>
            <person name="Silva L.C.F."/>
            <person name="Laguardia C.N."/>
            <person name="Araujo L.C."/>
            <person name="Dias R.S."/>
            <person name="Sousa M.P."/>
            <person name="Paula S.O."/>
            <person name="Silva C."/>
        </authorList>
    </citation>
    <scope>NUCLEOTIDE SEQUENCE [LARGE SCALE GENOMIC DNA]</scope>
    <source>
        <strain evidence="1 2">P37SLT</strain>
    </source>
</reference>
<gene>
    <name evidence="1" type="ORF">DPQ33_03645</name>
</gene>
<dbReference type="OrthoDB" id="9816700at2"/>
<dbReference type="AlphaFoldDB" id="A0A7M3MIG0"/>
<protein>
    <submittedName>
        <fullName evidence="1">Uncharacterized protein</fullName>
    </submittedName>
</protein>